<dbReference type="EMBL" id="JAWQEG010006667">
    <property type="protein sequence ID" value="KAK3854204.1"/>
    <property type="molecule type" value="Genomic_DNA"/>
</dbReference>
<dbReference type="InterPro" id="IPR013507">
    <property type="entry name" value="DNA_mismatch_S5_2-like"/>
</dbReference>
<evidence type="ECO:0000259" key="17">
    <source>
        <dbReference type="SMART" id="SM01340"/>
    </source>
</evidence>
<dbReference type="PROSITE" id="PS00058">
    <property type="entry name" value="DNA_MISMATCH_REPAIR_1"/>
    <property type="match status" value="1"/>
</dbReference>
<evidence type="ECO:0000256" key="1">
    <source>
        <dbReference type="ARBA" id="ARBA00004123"/>
    </source>
</evidence>
<evidence type="ECO:0000256" key="9">
    <source>
        <dbReference type="ARBA" id="ARBA00022990"/>
    </source>
</evidence>
<dbReference type="InterPro" id="IPR020568">
    <property type="entry name" value="Ribosomal_Su5_D2-typ_SF"/>
</dbReference>
<dbReference type="InterPro" id="IPR014762">
    <property type="entry name" value="DNA_mismatch_repair_CS"/>
</dbReference>
<comment type="caution">
    <text evidence="18">The sequence shown here is derived from an EMBL/GenBank/DDBJ whole genome shotgun (WGS) entry which is preliminary data.</text>
</comment>
<keyword evidence="11" id="KW-0539">Nucleus</keyword>
<dbReference type="AlphaFoldDB" id="A0AAE1EJD1"/>
<organism evidence="18 19">
    <name type="scientific">Petrolisthes cinctipes</name>
    <name type="common">Flat porcelain crab</name>
    <dbReference type="NCBI Taxonomy" id="88211"/>
    <lineage>
        <taxon>Eukaryota</taxon>
        <taxon>Metazoa</taxon>
        <taxon>Ecdysozoa</taxon>
        <taxon>Arthropoda</taxon>
        <taxon>Crustacea</taxon>
        <taxon>Multicrustacea</taxon>
        <taxon>Malacostraca</taxon>
        <taxon>Eumalacostraca</taxon>
        <taxon>Eucarida</taxon>
        <taxon>Decapoda</taxon>
        <taxon>Pleocyemata</taxon>
        <taxon>Anomura</taxon>
        <taxon>Galatheoidea</taxon>
        <taxon>Porcellanidae</taxon>
        <taxon>Petrolisthes</taxon>
    </lineage>
</organism>
<evidence type="ECO:0000256" key="15">
    <source>
        <dbReference type="ARBA" id="ARBA00082865"/>
    </source>
</evidence>
<evidence type="ECO:0000256" key="5">
    <source>
        <dbReference type="ARBA" id="ARBA00022553"/>
    </source>
</evidence>
<evidence type="ECO:0000256" key="7">
    <source>
        <dbReference type="ARBA" id="ARBA00022763"/>
    </source>
</evidence>
<keyword evidence="5" id="KW-0597">Phosphoprotein</keyword>
<dbReference type="FunFam" id="3.30.230.10:FF:000014">
    <property type="entry name" value="DNA mismatch repair protein Mlh1"/>
    <property type="match status" value="1"/>
</dbReference>
<dbReference type="GO" id="GO:0005524">
    <property type="term" value="F:ATP binding"/>
    <property type="evidence" value="ECO:0007669"/>
    <property type="project" value="UniProtKB-KW"/>
</dbReference>
<keyword evidence="6" id="KW-0547">Nucleotide-binding</keyword>
<evidence type="ECO:0000313" key="19">
    <source>
        <dbReference type="Proteomes" id="UP001286313"/>
    </source>
</evidence>
<feature type="region of interest" description="Disordered" evidence="16">
    <location>
        <begin position="644"/>
        <end position="673"/>
    </location>
</feature>
<reference evidence="18" key="1">
    <citation type="submission" date="2023-10" db="EMBL/GenBank/DDBJ databases">
        <title>Genome assemblies of two species of porcelain crab, Petrolisthes cinctipes and Petrolisthes manimaculis (Anomura: Porcellanidae).</title>
        <authorList>
            <person name="Angst P."/>
        </authorList>
    </citation>
    <scope>NUCLEOTIDE SEQUENCE</scope>
    <source>
        <strain evidence="18">PB745_01</strain>
        <tissue evidence="18">Gill</tissue>
    </source>
</reference>
<dbReference type="InterPro" id="IPR014721">
    <property type="entry name" value="Ribsml_uS5_D2-typ_fold_subgr"/>
</dbReference>
<evidence type="ECO:0000256" key="8">
    <source>
        <dbReference type="ARBA" id="ARBA00022840"/>
    </source>
</evidence>
<evidence type="ECO:0000256" key="4">
    <source>
        <dbReference type="ARBA" id="ARBA00022454"/>
    </source>
</evidence>
<name>A0AAE1EJD1_PETCI</name>
<evidence type="ECO:0000256" key="6">
    <source>
        <dbReference type="ARBA" id="ARBA00022741"/>
    </source>
</evidence>
<dbReference type="Proteomes" id="UP001286313">
    <property type="component" value="Unassembled WGS sequence"/>
</dbReference>
<dbReference type="GO" id="GO:0031981">
    <property type="term" value="C:nuclear lumen"/>
    <property type="evidence" value="ECO:0007669"/>
    <property type="project" value="UniProtKB-ARBA"/>
</dbReference>
<comment type="subcellular location">
    <subcellularLocation>
        <location evidence="2">Chromosome</location>
    </subcellularLocation>
    <subcellularLocation>
        <location evidence="1">Nucleus</location>
    </subcellularLocation>
</comment>
<dbReference type="GO" id="GO:0032389">
    <property type="term" value="C:MutLalpha complex"/>
    <property type="evidence" value="ECO:0007669"/>
    <property type="project" value="TreeGrafter"/>
</dbReference>
<dbReference type="PANTHER" id="PTHR10073">
    <property type="entry name" value="DNA MISMATCH REPAIR PROTEIN MLH, PMS, MUTL"/>
    <property type="match status" value="1"/>
</dbReference>
<dbReference type="GO" id="GO:0140664">
    <property type="term" value="F:ATP-dependent DNA damage sensor activity"/>
    <property type="evidence" value="ECO:0007669"/>
    <property type="project" value="InterPro"/>
</dbReference>
<evidence type="ECO:0000256" key="11">
    <source>
        <dbReference type="ARBA" id="ARBA00023242"/>
    </source>
</evidence>
<keyword evidence="7" id="KW-0227">DNA damage</keyword>
<dbReference type="GO" id="GO:0005694">
    <property type="term" value="C:chromosome"/>
    <property type="evidence" value="ECO:0007669"/>
    <property type="project" value="UniProtKB-SubCell"/>
</dbReference>
<dbReference type="GO" id="GO:0006298">
    <property type="term" value="P:mismatch repair"/>
    <property type="evidence" value="ECO:0007669"/>
    <property type="project" value="InterPro"/>
</dbReference>
<dbReference type="SUPFAM" id="SSF54211">
    <property type="entry name" value="Ribosomal protein S5 domain 2-like"/>
    <property type="match status" value="1"/>
</dbReference>
<dbReference type="GO" id="GO:0030983">
    <property type="term" value="F:mismatched DNA binding"/>
    <property type="evidence" value="ECO:0007669"/>
    <property type="project" value="InterPro"/>
</dbReference>
<dbReference type="Gene3D" id="3.30.230.10">
    <property type="match status" value="1"/>
</dbReference>
<feature type="region of interest" description="Disordered" evidence="16">
    <location>
        <begin position="361"/>
        <end position="452"/>
    </location>
</feature>
<keyword evidence="4" id="KW-0158">Chromosome</keyword>
<feature type="compositionally biased region" description="Basic and acidic residues" evidence="16">
    <location>
        <begin position="385"/>
        <end position="410"/>
    </location>
</feature>
<keyword evidence="10" id="KW-0234">DNA repair</keyword>
<keyword evidence="8" id="KW-0067">ATP-binding</keyword>
<dbReference type="Gene3D" id="3.30.565.10">
    <property type="entry name" value="Histidine kinase-like ATPase, C-terminal domain"/>
    <property type="match status" value="1"/>
</dbReference>
<keyword evidence="9" id="KW-0007">Acetylation</keyword>
<dbReference type="CDD" id="cd03483">
    <property type="entry name" value="MutL_Trans_MLH1"/>
    <property type="match status" value="1"/>
</dbReference>
<accession>A0AAE1EJD1</accession>
<evidence type="ECO:0000313" key="18">
    <source>
        <dbReference type="EMBL" id="KAK3854204.1"/>
    </source>
</evidence>
<dbReference type="Pfam" id="PF13589">
    <property type="entry name" value="HATPase_c_3"/>
    <property type="match status" value="1"/>
</dbReference>
<dbReference type="Pfam" id="PF16413">
    <property type="entry name" value="Mlh1_C"/>
    <property type="match status" value="1"/>
</dbReference>
<dbReference type="SUPFAM" id="SSF55874">
    <property type="entry name" value="ATPase domain of HSP90 chaperone/DNA topoisomerase II/histidine kinase"/>
    <property type="match status" value="1"/>
</dbReference>
<dbReference type="InterPro" id="IPR038973">
    <property type="entry name" value="MutL/Mlh/Pms-like"/>
</dbReference>
<evidence type="ECO:0000256" key="12">
    <source>
        <dbReference type="ARBA" id="ARBA00023306"/>
    </source>
</evidence>
<proteinExistence type="inferred from homology"/>
<dbReference type="GO" id="GO:0016887">
    <property type="term" value="F:ATP hydrolysis activity"/>
    <property type="evidence" value="ECO:0007669"/>
    <property type="project" value="InterPro"/>
</dbReference>
<keyword evidence="19" id="KW-1185">Reference proteome</keyword>
<keyword evidence="12" id="KW-0131">Cell cycle</keyword>
<dbReference type="CDD" id="cd16926">
    <property type="entry name" value="HATPase_MutL-MLH-PMS-like"/>
    <property type="match status" value="1"/>
</dbReference>
<evidence type="ECO:0000256" key="10">
    <source>
        <dbReference type="ARBA" id="ARBA00023204"/>
    </source>
</evidence>
<evidence type="ECO:0000256" key="3">
    <source>
        <dbReference type="ARBA" id="ARBA00006082"/>
    </source>
</evidence>
<dbReference type="InterPro" id="IPR002099">
    <property type="entry name" value="MutL/Mlh/PMS"/>
</dbReference>
<dbReference type="PANTHER" id="PTHR10073:SF12">
    <property type="entry name" value="DNA MISMATCH REPAIR PROTEIN MLH1"/>
    <property type="match status" value="1"/>
</dbReference>
<feature type="domain" description="DNA mismatch repair protein S5" evidence="17">
    <location>
        <begin position="223"/>
        <end position="342"/>
    </location>
</feature>
<evidence type="ECO:0000256" key="2">
    <source>
        <dbReference type="ARBA" id="ARBA00004286"/>
    </source>
</evidence>
<sequence>MAEGGKKEENMAGRIRKLDETVVNRIAAGEVVQRPANGLKEMIENCLDAKATQIQVTVKQGGMKLLQIQDNGTGILKEDLGLVCERFATSKLREFEDLASVATYGFRGEALASISHVAHLTLTTRTKDDKCAWKVSYSDGKMTSPPKPSAGNQGTQIAVEDLFYNVSTRRRALKSPGEEHAKIAEVVGRYAVHNARVGFTLKKQGDTTTDIRTPPASTTLDNIRTIYGPSVAKELMEFACEDTKLRFKAEGYISNVNYSVKKCTFLLFINHRLVDCTALRKAIETIYASYLPKSCHPFLYLSLEMAPEQLDVNVHPTKHEVHFLHQDAVVEKIQQAVEAKLMGSNASRTYYTQALLPGAATVPSTVTGSGEGESEGTAKSGTKGQGEKERIYAHQMVRTDSRDQKMDKFLARPGGSKSKETSSTNNEDEAAGNNKVEGLEGEENTNKLTTESNRREIKLTSVLTLRQHYEEGCHAGLLEAVRNLTFVGCVNPERALIQHANRLYLANTSSISEEFFYQILLKDFGNFGLLKLSSAASIKELAMIALEQEASGWSEGDGSKEDLASYVATCLSSKAPMLDDYFSMQFDDDGNLCTLPYLLDDYVPSMEGLPMLVLRMATEVEWSNEDECFQTICRELAKFFAVPREQMDEDNDEEDKEDKKGEEVKEKKNKGDGEDGLKWTIEHVVYPAVRKTLLPPQHFAQDTTFLQIANLTELYRVFERC</sequence>
<dbReference type="SMART" id="SM01340">
    <property type="entry name" value="DNA_mis_repair"/>
    <property type="match status" value="1"/>
</dbReference>
<dbReference type="NCBIfam" id="TIGR00585">
    <property type="entry name" value="mutl"/>
    <property type="match status" value="1"/>
</dbReference>
<feature type="compositionally biased region" description="Basic and acidic residues" evidence="16">
    <location>
        <begin position="657"/>
        <end position="673"/>
    </location>
</feature>
<comment type="similarity">
    <text evidence="3">Belongs to the DNA mismatch repair MutL/HexB family.</text>
</comment>
<feature type="compositionally biased region" description="Acidic residues" evidence="16">
    <location>
        <begin position="647"/>
        <end position="656"/>
    </location>
</feature>
<dbReference type="Pfam" id="PF01119">
    <property type="entry name" value="DNA_mis_repair"/>
    <property type="match status" value="1"/>
</dbReference>
<dbReference type="InterPro" id="IPR032189">
    <property type="entry name" value="Mlh1_C"/>
</dbReference>
<dbReference type="InterPro" id="IPR036890">
    <property type="entry name" value="HATPase_C_sf"/>
</dbReference>
<dbReference type="FunFam" id="3.30.565.10:FF:000034">
    <property type="entry name" value="DNA mismatch repair protein mlh1, putative"/>
    <property type="match status" value="1"/>
</dbReference>
<gene>
    <name evidence="18" type="ORF">Pcinc_039299</name>
</gene>
<evidence type="ECO:0000256" key="16">
    <source>
        <dbReference type="SAM" id="MobiDB-lite"/>
    </source>
</evidence>
<evidence type="ECO:0000256" key="13">
    <source>
        <dbReference type="ARBA" id="ARBA00071080"/>
    </source>
</evidence>
<protein>
    <recommendedName>
        <fullName evidence="14">DNA mismatch repair protein MLH1</fullName>
    </recommendedName>
    <alternativeName>
        <fullName evidence="13">DNA mismatch repair protein Mlh1</fullName>
    </alternativeName>
    <alternativeName>
        <fullName evidence="15">MutL protein homolog 1</fullName>
    </alternativeName>
</protein>
<evidence type="ECO:0000256" key="14">
    <source>
        <dbReference type="ARBA" id="ARBA00072852"/>
    </source>
</evidence>